<accession>A0A5J4V3P3</accession>
<evidence type="ECO:0000256" key="1">
    <source>
        <dbReference type="SAM" id="MobiDB-lite"/>
    </source>
</evidence>
<reference evidence="3 4" key="1">
    <citation type="submission" date="2019-03" db="EMBL/GenBank/DDBJ databases">
        <title>Single cell metagenomics reveals metabolic interactions within the superorganism composed of flagellate Streblomastix strix and complex community of Bacteroidetes bacteria on its surface.</title>
        <authorList>
            <person name="Treitli S.C."/>
            <person name="Kolisko M."/>
            <person name="Husnik F."/>
            <person name="Keeling P."/>
            <person name="Hampl V."/>
        </authorList>
    </citation>
    <scope>NUCLEOTIDE SEQUENCE [LARGE SCALE GENOMIC DNA]</scope>
    <source>
        <strain evidence="3">ST1C</strain>
    </source>
</reference>
<dbReference type="AlphaFoldDB" id="A0A5J4V3P3"/>
<protein>
    <recommendedName>
        <fullName evidence="5">Right handed beta helix domain-containing protein</fullName>
    </recommendedName>
</protein>
<dbReference type="InterPro" id="IPR038765">
    <property type="entry name" value="Papain-like_cys_pep_sf"/>
</dbReference>
<feature type="compositionally biased region" description="Basic and acidic residues" evidence="1">
    <location>
        <begin position="353"/>
        <end position="366"/>
    </location>
</feature>
<sequence>MILIVVLASFSLSFTLKFEKPHVFAEGNTTVSVPQQILENVPVITQSKQFVSLIKDFVELKSASKSSLQKLTNAVCSSAVGTGGLSTVAGALAISCAEEDGYEIQLKNTVHTENLVINVDSTILIKGLEDSGPQTIWNAEPLSSSQYTIEQMKGKLTLQDIDFGYVMTSDGSNIAAPTGNLIYVHSTSDPYPYITIQNCHFKGIGFATNSLVYVDGASSVQITSSSFSSPSSIEPIVKATGYSSFKVSNSEFTYINGGDVGGIQVHNGRGSNYDIAITSNTFSRCNGRFFGAISIETGSSTNTDSLQISGNTIMNCAGQYTPGIYINYDQYRTLNLNNNYFSDNIKTTSTSDGDGRDAHIQKRNEDGLSDPIRQYKDAFQGSSSNYPKSVLIEIPEFGSNSFSLKTNSGKCWDTILEPEYFTGCICTASGHPSECTCPTNDPQYTLSNCQQDKGIIVPPEQCKGSGDKSCCICTSSVHPSTCICPTSDPLYSKDKCLYDKLPQCTSDTTPSCGCKSKKVNKDYKIDTSKLYFANEKIDKNNTVYINYDDQDDYFGVTGSVQVKSLSTLNETASVKDNSFHVFPIDDFDLLKTSRALNKSENSCEFIDYSRVSGIYGLYGYVAYAITGQDIAPSFTYLLKNEPDRIAIVKNKTLSYQSISKQCAFPEFPGNVNELGSFPYTSYALSKSGIVDSNCIPNTAVPENASTCTTAYRFQPLLVGYNQGYFGGFDVKQIKDLLIRFGPVLCYYYYDDKDHMEEYGLILGWRKDNGVDKWAKVTLDYSVGCQSSTIIYRIFFLIGEQS</sequence>
<evidence type="ECO:0000313" key="3">
    <source>
        <dbReference type="EMBL" id="KAA6376980.1"/>
    </source>
</evidence>
<evidence type="ECO:0000256" key="2">
    <source>
        <dbReference type="SAM" id="SignalP"/>
    </source>
</evidence>
<feature type="signal peptide" evidence="2">
    <location>
        <begin position="1"/>
        <end position="15"/>
    </location>
</feature>
<dbReference type="SUPFAM" id="SSF54001">
    <property type="entry name" value="Cysteine proteinases"/>
    <property type="match status" value="1"/>
</dbReference>
<evidence type="ECO:0008006" key="5">
    <source>
        <dbReference type="Google" id="ProtNLM"/>
    </source>
</evidence>
<comment type="caution">
    <text evidence="3">The sequence shown here is derived from an EMBL/GenBank/DDBJ whole genome shotgun (WGS) entry which is preliminary data.</text>
</comment>
<feature type="chain" id="PRO_5023802820" description="Right handed beta helix domain-containing protein" evidence="2">
    <location>
        <begin position="16"/>
        <end position="801"/>
    </location>
</feature>
<dbReference type="SUPFAM" id="SSF51126">
    <property type="entry name" value="Pectin lyase-like"/>
    <property type="match status" value="1"/>
</dbReference>
<dbReference type="Proteomes" id="UP000324800">
    <property type="component" value="Unassembled WGS sequence"/>
</dbReference>
<proteinExistence type="predicted"/>
<keyword evidence="2" id="KW-0732">Signal</keyword>
<organism evidence="3 4">
    <name type="scientific">Streblomastix strix</name>
    <dbReference type="NCBI Taxonomy" id="222440"/>
    <lineage>
        <taxon>Eukaryota</taxon>
        <taxon>Metamonada</taxon>
        <taxon>Preaxostyla</taxon>
        <taxon>Oxymonadida</taxon>
        <taxon>Streblomastigidae</taxon>
        <taxon>Streblomastix</taxon>
    </lineage>
</organism>
<name>A0A5J4V3P3_9EUKA</name>
<gene>
    <name evidence="3" type="ORF">EZS28_027494</name>
</gene>
<feature type="region of interest" description="Disordered" evidence="1">
    <location>
        <begin position="347"/>
        <end position="367"/>
    </location>
</feature>
<evidence type="ECO:0000313" key="4">
    <source>
        <dbReference type="Proteomes" id="UP000324800"/>
    </source>
</evidence>
<dbReference type="EMBL" id="SNRW01010139">
    <property type="protein sequence ID" value="KAA6376980.1"/>
    <property type="molecule type" value="Genomic_DNA"/>
</dbReference>
<dbReference type="InterPro" id="IPR011050">
    <property type="entry name" value="Pectin_lyase_fold/virulence"/>
</dbReference>